<dbReference type="InterPro" id="IPR036291">
    <property type="entry name" value="NAD(P)-bd_dom_sf"/>
</dbReference>
<comment type="similarity">
    <text evidence="1">Belongs to the short-chain dehydrogenases/reductases (SDR) family.</text>
</comment>
<evidence type="ECO:0000313" key="3">
    <source>
        <dbReference type="EMBL" id="QPC42676.1"/>
    </source>
</evidence>
<dbReference type="GO" id="GO:0032787">
    <property type="term" value="P:monocarboxylic acid metabolic process"/>
    <property type="evidence" value="ECO:0007669"/>
    <property type="project" value="UniProtKB-ARBA"/>
</dbReference>
<dbReference type="PANTHER" id="PTHR42879">
    <property type="entry name" value="3-OXOACYL-(ACYL-CARRIER-PROTEIN) REDUCTASE"/>
    <property type="match status" value="1"/>
</dbReference>
<dbReference type="SUPFAM" id="SSF51735">
    <property type="entry name" value="NAD(P)-binding Rossmann-fold domains"/>
    <property type="match status" value="1"/>
</dbReference>
<dbReference type="SMART" id="SM00822">
    <property type="entry name" value="PKS_KR"/>
    <property type="match status" value="1"/>
</dbReference>
<dbReference type="EMBL" id="CP058214">
    <property type="protein sequence ID" value="QPC42676.1"/>
    <property type="molecule type" value="Genomic_DNA"/>
</dbReference>
<evidence type="ECO:0000259" key="2">
    <source>
        <dbReference type="SMART" id="SM00822"/>
    </source>
</evidence>
<dbReference type="PROSITE" id="PS00061">
    <property type="entry name" value="ADH_SHORT"/>
    <property type="match status" value="1"/>
</dbReference>
<proteinExistence type="inferred from homology"/>
<dbReference type="Pfam" id="PF13561">
    <property type="entry name" value="adh_short_C2"/>
    <property type="match status" value="1"/>
</dbReference>
<dbReference type="KEGG" id="kmn:HW532_08160"/>
<dbReference type="InterPro" id="IPR050259">
    <property type="entry name" value="SDR"/>
</dbReference>
<dbReference type="FunFam" id="3.40.50.720:FF:000084">
    <property type="entry name" value="Short-chain dehydrogenase reductase"/>
    <property type="match status" value="1"/>
</dbReference>
<gene>
    <name evidence="3" type="ORF">HW532_08160</name>
</gene>
<protein>
    <submittedName>
        <fullName evidence="3">SDR family oxidoreductase</fullName>
    </submittedName>
</protein>
<dbReference type="CDD" id="cd05233">
    <property type="entry name" value="SDR_c"/>
    <property type="match status" value="1"/>
</dbReference>
<dbReference type="Gene3D" id="3.40.50.720">
    <property type="entry name" value="NAD(P)-binding Rossmann-like Domain"/>
    <property type="match status" value="1"/>
</dbReference>
<evidence type="ECO:0000313" key="4">
    <source>
        <dbReference type="Proteomes" id="UP000593594"/>
    </source>
</evidence>
<dbReference type="PANTHER" id="PTHR42879:SF2">
    <property type="entry name" value="3-OXOACYL-[ACYL-CARRIER-PROTEIN] REDUCTASE FABG"/>
    <property type="match status" value="1"/>
</dbReference>
<dbReference type="InterPro" id="IPR002347">
    <property type="entry name" value="SDR_fam"/>
</dbReference>
<keyword evidence="4" id="KW-1185">Reference proteome</keyword>
<dbReference type="RefSeq" id="WP_213163913.1">
    <property type="nucleotide sequence ID" value="NZ_CP058214.1"/>
</dbReference>
<reference evidence="3 4" key="1">
    <citation type="submission" date="2020-06" db="EMBL/GenBank/DDBJ databases">
        <title>Genome sequence of 2 isolates from Red Sea Mangroves.</title>
        <authorList>
            <person name="Sefrji F."/>
            <person name="Michoud G."/>
            <person name="Merlino G."/>
            <person name="Daffonchio D."/>
        </authorList>
    </citation>
    <scope>NUCLEOTIDE SEQUENCE [LARGE SCALE GENOMIC DNA]</scope>
    <source>
        <strain evidence="3 4">R1DC25</strain>
    </source>
</reference>
<evidence type="ECO:0000256" key="1">
    <source>
        <dbReference type="ARBA" id="ARBA00006484"/>
    </source>
</evidence>
<dbReference type="PRINTS" id="PR00081">
    <property type="entry name" value="GDHRDH"/>
</dbReference>
<organism evidence="3 4">
    <name type="scientific">Kaustia mangrovi</name>
    <dbReference type="NCBI Taxonomy" id="2593653"/>
    <lineage>
        <taxon>Bacteria</taxon>
        <taxon>Pseudomonadati</taxon>
        <taxon>Pseudomonadota</taxon>
        <taxon>Alphaproteobacteria</taxon>
        <taxon>Hyphomicrobiales</taxon>
        <taxon>Parvibaculaceae</taxon>
        <taxon>Kaustia</taxon>
    </lineage>
</organism>
<dbReference type="Proteomes" id="UP000593594">
    <property type="component" value="Chromosome"/>
</dbReference>
<sequence>MAVRAFDGQVAMVTGAGRGIGREVALMLAGEGADLVLPDLDGEAVEATARQARNAGVRAQAVACDLSREEQVAGLGETVAGLGGRLDVLVNNAGTWRYSTFREADVGEWDLVFDANAKSVWLAMKHLCSAMIDGGGGRIVNVASNAAFVPRPGMFHYAAAKAAVVSLTRSVAADLACHGILVNGVAPGPTATERIVERYDLAERGKTIPLGRVGAPDDIAEVIVFLASPGNRFMTGETVMVNGGLGMR</sequence>
<feature type="domain" description="Ketoreductase" evidence="2">
    <location>
        <begin position="9"/>
        <end position="188"/>
    </location>
</feature>
<name>A0A7S8HBM8_9HYPH</name>
<dbReference type="InterPro" id="IPR020904">
    <property type="entry name" value="Sc_DH/Rdtase_CS"/>
</dbReference>
<dbReference type="AlphaFoldDB" id="A0A7S8HBM8"/>
<dbReference type="PRINTS" id="PR00080">
    <property type="entry name" value="SDRFAMILY"/>
</dbReference>
<accession>A0A7S8HBM8</accession>
<dbReference type="InterPro" id="IPR057326">
    <property type="entry name" value="KR_dom"/>
</dbReference>